<feature type="domain" description="Peripheral subunit-binding (PSBD)" evidence="12">
    <location>
        <begin position="139"/>
        <end position="176"/>
    </location>
</feature>
<name>A0A2G5NS41_9STAP</name>
<proteinExistence type="inferred from homology"/>
<reference evidence="13 14" key="1">
    <citation type="journal article" date="2018" name="Front. Microbiol.">
        <title>Description and Comparative Genomics of Macrococcus caseolyticus subsp. hominis subsp. nov., Macrococcus goetzii sp. nov., Macrococcus epidermidis sp. nov., and Macrococcus bohemicus sp. nov., Novel Macrococci From Human Clinical Material With Virulence Potential and Suspected Uptake of Foreign DNA by Natural Transformation.</title>
        <authorList>
            <person name="Maslanova I."/>
            <person name="Wertheimer Z."/>
            <person name="Sedlacek I."/>
            <person name="Svec P."/>
            <person name="Indrakova A."/>
            <person name="Kovarovic V."/>
            <person name="Schumann P."/>
            <person name="Sproer C."/>
            <person name="Kralova S."/>
            <person name="Sedo O."/>
            <person name="Kristofova L."/>
            <person name="Vrbovska V."/>
            <person name="Fuzik T."/>
            <person name="Petras P."/>
            <person name="Zdrahal Z."/>
            <person name="Ruzickova V."/>
            <person name="Doskar J."/>
            <person name="Pantucek R."/>
        </authorList>
    </citation>
    <scope>NUCLEOTIDE SEQUENCE [LARGE SCALE GENOMIC DNA]</scope>
    <source>
        <strain evidence="13 14">CCM 4927</strain>
    </source>
</reference>
<evidence type="ECO:0000256" key="10">
    <source>
        <dbReference type="SAM" id="MobiDB-lite"/>
    </source>
</evidence>
<dbReference type="PANTHER" id="PTHR43178:SF5">
    <property type="entry name" value="LIPOAMIDE ACYLTRANSFERASE COMPONENT OF BRANCHED-CHAIN ALPHA-KETO ACID DEHYDROGENASE COMPLEX, MITOCHONDRIAL"/>
    <property type="match status" value="1"/>
</dbReference>
<dbReference type="GO" id="GO:0004742">
    <property type="term" value="F:dihydrolipoyllysine-residue acetyltransferase activity"/>
    <property type="evidence" value="ECO:0007669"/>
    <property type="project" value="UniProtKB-EC"/>
</dbReference>
<dbReference type="PROSITE" id="PS51826">
    <property type="entry name" value="PSBD"/>
    <property type="match status" value="1"/>
</dbReference>
<dbReference type="Gene3D" id="3.30.559.10">
    <property type="entry name" value="Chloramphenicol acetyltransferase-like domain"/>
    <property type="match status" value="1"/>
</dbReference>
<comment type="function">
    <text evidence="7">The pyruvate dehydrogenase complex catalyzes the overall conversion of pyruvate to acetyl-CoA and CO(2). It contains multiple copies of three enzymatic components: pyruvate dehydrogenase (E1), dihydrolipoamide acetyltransferase (E2) and lipoamide dehydrogenase (E3).</text>
</comment>
<comment type="caution">
    <text evidence="13">The sequence shown here is derived from an EMBL/GenBank/DDBJ whole genome shotgun (WGS) entry which is preliminary data.</text>
</comment>
<comment type="catalytic activity">
    <reaction evidence="8">
        <text>N(6)-[(R)-dihydrolipoyl]-L-lysyl-[protein] + acetyl-CoA = N(6)-[(R)-S(8)-acetyldihydrolipoyl]-L-lysyl-[protein] + CoA</text>
        <dbReference type="Rhea" id="RHEA:17017"/>
        <dbReference type="Rhea" id="RHEA-COMP:10475"/>
        <dbReference type="Rhea" id="RHEA-COMP:10478"/>
        <dbReference type="ChEBI" id="CHEBI:57287"/>
        <dbReference type="ChEBI" id="CHEBI:57288"/>
        <dbReference type="ChEBI" id="CHEBI:83100"/>
        <dbReference type="ChEBI" id="CHEBI:83111"/>
        <dbReference type="EC" id="2.3.1.12"/>
    </reaction>
</comment>
<gene>
    <name evidence="13" type="ORF">BFS35_004105</name>
</gene>
<accession>A0A2G5NS41</accession>
<comment type="subunit">
    <text evidence="3">Forms a 24-polypeptide structural core with octahedral symmetry.</text>
</comment>
<evidence type="ECO:0000256" key="4">
    <source>
        <dbReference type="ARBA" id="ARBA00022679"/>
    </source>
</evidence>
<dbReference type="PANTHER" id="PTHR43178">
    <property type="entry name" value="DIHYDROLIPOAMIDE ACETYLTRANSFERASE COMPONENT OF PYRUVATE DEHYDROGENASE COMPLEX"/>
    <property type="match status" value="1"/>
</dbReference>
<feature type="domain" description="Lipoyl-binding" evidence="11">
    <location>
        <begin position="3"/>
        <end position="78"/>
    </location>
</feature>
<feature type="compositionally biased region" description="Polar residues" evidence="10">
    <location>
        <begin position="211"/>
        <end position="220"/>
    </location>
</feature>
<protein>
    <recommendedName>
        <fullName evidence="9">Dihydrolipoamide acetyltransferase component of pyruvate dehydrogenase complex</fullName>
        <ecNumber evidence="9">2.3.1.-</ecNumber>
    </recommendedName>
</protein>
<dbReference type="PROSITE" id="PS00189">
    <property type="entry name" value="LIPOYL"/>
    <property type="match status" value="1"/>
</dbReference>
<evidence type="ECO:0000313" key="14">
    <source>
        <dbReference type="Proteomes" id="UP000229523"/>
    </source>
</evidence>
<dbReference type="SUPFAM" id="SSF51230">
    <property type="entry name" value="Single hybrid motif"/>
    <property type="match status" value="1"/>
</dbReference>
<comment type="similarity">
    <text evidence="2 9">Belongs to the 2-oxoacid dehydrogenase family.</text>
</comment>
<dbReference type="FunFam" id="3.30.559.10:FF:000007">
    <property type="entry name" value="Dihydrolipoamide acetyltransferase component of pyruvate dehydrogenase complex"/>
    <property type="match status" value="1"/>
</dbReference>
<evidence type="ECO:0000313" key="13">
    <source>
        <dbReference type="EMBL" id="RAI82876.1"/>
    </source>
</evidence>
<dbReference type="Pfam" id="PF02817">
    <property type="entry name" value="E3_binding"/>
    <property type="match status" value="1"/>
</dbReference>
<evidence type="ECO:0000259" key="12">
    <source>
        <dbReference type="PROSITE" id="PS51826"/>
    </source>
</evidence>
<dbReference type="Pfam" id="PF00198">
    <property type="entry name" value="2-oxoacid_dh"/>
    <property type="match status" value="1"/>
</dbReference>
<organism evidence="13 14">
    <name type="scientific">Macrococcoides goetzii</name>
    <dbReference type="NCBI Taxonomy" id="1891097"/>
    <lineage>
        <taxon>Bacteria</taxon>
        <taxon>Bacillati</taxon>
        <taxon>Bacillota</taxon>
        <taxon>Bacilli</taxon>
        <taxon>Bacillales</taxon>
        <taxon>Staphylococcaceae</taxon>
        <taxon>Macrococcoides</taxon>
    </lineage>
</organism>
<dbReference type="CDD" id="cd06849">
    <property type="entry name" value="lipoyl_domain"/>
    <property type="match status" value="1"/>
</dbReference>
<dbReference type="InterPro" id="IPR050743">
    <property type="entry name" value="2-oxoacid_DH_E2_comp"/>
</dbReference>
<comment type="cofactor">
    <cofactor evidence="1 9">
        <name>(R)-lipoate</name>
        <dbReference type="ChEBI" id="CHEBI:83088"/>
    </cofactor>
</comment>
<keyword evidence="6 9" id="KW-0012">Acyltransferase</keyword>
<feature type="region of interest" description="Disordered" evidence="10">
    <location>
        <begin position="199"/>
        <end position="220"/>
    </location>
</feature>
<dbReference type="InterPro" id="IPR036625">
    <property type="entry name" value="E3-bd_dom_sf"/>
</dbReference>
<feature type="region of interest" description="Disordered" evidence="10">
    <location>
        <begin position="79"/>
        <end position="108"/>
    </location>
</feature>
<dbReference type="GO" id="GO:0031405">
    <property type="term" value="F:lipoic acid binding"/>
    <property type="evidence" value="ECO:0007669"/>
    <property type="project" value="TreeGrafter"/>
</dbReference>
<dbReference type="InterPro" id="IPR001078">
    <property type="entry name" value="2-oxoacid_DH_actylTfrase"/>
</dbReference>
<dbReference type="InterPro" id="IPR011053">
    <property type="entry name" value="Single_hybrid_motif"/>
</dbReference>
<evidence type="ECO:0000256" key="6">
    <source>
        <dbReference type="ARBA" id="ARBA00023315"/>
    </source>
</evidence>
<keyword evidence="14" id="KW-1185">Reference proteome</keyword>
<evidence type="ECO:0000256" key="1">
    <source>
        <dbReference type="ARBA" id="ARBA00001938"/>
    </source>
</evidence>
<dbReference type="Gene3D" id="4.10.320.10">
    <property type="entry name" value="E3-binding domain"/>
    <property type="match status" value="1"/>
</dbReference>
<dbReference type="InterPro" id="IPR023213">
    <property type="entry name" value="CAT-like_dom_sf"/>
</dbReference>
<dbReference type="RefSeq" id="WP_099577579.1">
    <property type="nucleotide sequence ID" value="NZ_MJBI02000001.1"/>
</dbReference>
<evidence type="ECO:0000256" key="2">
    <source>
        <dbReference type="ARBA" id="ARBA00007317"/>
    </source>
</evidence>
<evidence type="ECO:0000256" key="5">
    <source>
        <dbReference type="ARBA" id="ARBA00022823"/>
    </source>
</evidence>
<keyword evidence="4 9" id="KW-0808">Transferase</keyword>
<dbReference type="EMBL" id="MJBI02000001">
    <property type="protein sequence ID" value="RAI82876.1"/>
    <property type="molecule type" value="Genomic_DNA"/>
</dbReference>
<dbReference type="EC" id="2.3.1.-" evidence="9"/>
<dbReference type="SUPFAM" id="SSF47005">
    <property type="entry name" value="Peripheral subunit-binding domain of 2-oxo acid dehydrogenase complex"/>
    <property type="match status" value="1"/>
</dbReference>
<dbReference type="Pfam" id="PF00364">
    <property type="entry name" value="Biotin_lipoyl"/>
    <property type="match status" value="1"/>
</dbReference>
<dbReference type="GO" id="GO:0005737">
    <property type="term" value="C:cytoplasm"/>
    <property type="evidence" value="ECO:0007669"/>
    <property type="project" value="TreeGrafter"/>
</dbReference>
<dbReference type="AlphaFoldDB" id="A0A2G5NS41"/>
<evidence type="ECO:0000256" key="7">
    <source>
        <dbReference type="ARBA" id="ARBA00025211"/>
    </source>
</evidence>
<dbReference type="PROSITE" id="PS50968">
    <property type="entry name" value="BIOTINYL_LIPOYL"/>
    <property type="match status" value="1"/>
</dbReference>
<keyword evidence="5 9" id="KW-0450">Lipoyl</keyword>
<sequence length="450" mass="49125">MGIKKILLPGLGESVTEASITNWLVKEGDTVERYQPIAEAVSDKVTTEIPSDFSGVVKSFLIDLDVDVPIHTPIMEIEVEGEGDSTSTSDIQEESAALQEETTAAPVKSAGDAIVNTSEMPSDEVNTKPEKIVSEKGARFSPAVLKIAGERGIDLSQVKGTGKGGRITRKDVLNFKPESVKQEPAAMHDMVASQVSEAPVQSAPEVKSAPKTESISNSQDTIVKPDGVRKAIAKRMVQSVNEIPHAWLMVEADVTELVKLRNKYKDDFKRNEGISLSFYPFFIKAVVQALKKHPKFNASWVDNVITYHKDINISVAVATDEHLFVPVIRNADQYSVMGIAKEVKRLADAARQGNLSNEDMQGGTMTVNNTGSFGSIMSQGIINYPQAAILQIESINKRLVPTEDGGFKAADMINLCLSIDHRILDGLQAGRFLKDVKENLSHFTKESDIY</sequence>
<dbReference type="SUPFAM" id="SSF52777">
    <property type="entry name" value="CoA-dependent acyltransferases"/>
    <property type="match status" value="1"/>
</dbReference>
<evidence type="ECO:0000256" key="9">
    <source>
        <dbReference type="RuleBase" id="RU003423"/>
    </source>
</evidence>
<dbReference type="InterPro" id="IPR004167">
    <property type="entry name" value="PSBD"/>
</dbReference>
<evidence type="ECO:0000256" key="8">
    <source>
        <dbReference type="ARBA" id="ARBA00048370"/>
    </source>
</evidence>
<dbReference type="Gene3D" id="2.40.50.100">
    <property type="match status" value="1"/>
</dbReference>
<evidence type="ECO:0000259" key="11">
    <source>
        <dbReference type="PROSITE" id="PS50968"/>
    </source>
</evidence>
<evidence type="ECO:0000256" key="3">
    <source>
        <dbReference type="ARBA" id="ARBA00011484"/>
    </source>
</evidence>
<dbReference type="InterPro" id="IPR000089">
    <property type="entry name" value="Biotin_lipoyl"/>
</dbReference>
<dbReference type="InterPro" id="IPR003016">
    <property type="entry name" value="2-oxoA_DH_lipoyl-BS"/>
</dbReference>
<dbReference type="Proteomes" id="UP000229523">
    <property type="component" value="Unassembled WGS sequence"/>
</dbReference>